<reference evidence="2 3" key="1">
    <citation type="journal article" date="2018" name="Mol. Plant">
        <title>The genome of Artemisia annua provides insight into the evolution of Asteraceae family and artemisinin biosynthesis.</title>
        <authorList>
            <person name="Shen Q."/>
            <person name="Zhang L."/>
            <person name="Liao Z."/>
            <person name="Wang S."/>
            <person name="Yan T."/>
            <person name="Shi P."/>
            <person name="Liu M."/>
            <person name="Fu X."/>
            <person name="Pan Q."/>
            <person name="Wang Y."/>
            <person name="Lv Z."/>
            <person name="Lu X."/>
            <person name="Zhang F."/>
            <person name="Jiang W."/>
            <person name="Ma Y."/>
            <person name="Chen M."/>
            <person name="Hao X."/>
            <person name="Li L."/>
            <person name="Tang Y."/>
            <person name="Lv G."/>
            <person name="Zhou Y."/>
            <person name="Sun X."/>
            <person name="Brodelius P.E."/>
            <person name="Rose J.K.C."/>
            <person name="Tang K."/>
        </authorList>
    </citation>
    <scope>NUCLEOTIDE SEQUENCE [LARGE SCALE GENOMIC DNA]</scope>
    <source>
        <strain evidence="3">cv. Huhao1</strain>
        <tissue evidence="2">Leaf</tissue>
    </source>
</reference>
<evidence type="ECO:0000313" key="3">
    <source>
        <dbReference type="Proteomes" id="UP000245207"/>
    </source>
</evidence>
<accession>A0A2U1LIL2</accession>
<evidence type="ECO:0000313" key="2">
    <source>
        <dbReference type="EMBL" id="PWA48832.1"/>
    </source>
</evidence>
<gene>
    <name evidence="2" type="ORF">CTI12_AA487260</name>
</gene>
<name>A0A2U1LIL2_ARTAN</name>
<sequence length="101" mass="11142">MDKLTDKIHSSSSDSDSDKKKVKFDDVKKKKEHDAPVMTSSIKSKRLFGREKPVHQVFGGVDIKTSANGLVGLSTTERRLTDADGATLLVVRRLGVLRFAN</sequence>
<feature type="region of interest" description="Disordered" evidence="1">
    <location>
        <begin position="1"/>
        <end position="44"/>
    </location>
</feature>
<dbReference type="AlphaFoldDB" id="A0A2U1LIL2"/>
<comment type="caution">
    <text evidence="2">The sequence shown here is derived from an EMBL/GenBank/DDBJ whole genome shotgun (WGS) entry which is preliminary data.</text>
</comment>
<proteinExistence type="predicted"/>
<dbReference type="EMBL" id="PKPP01009196">
    <property type="protein sequence ID" value="PWA48832.1"/>
    <property type="molecule type" value="Genomic_DNA"/>
</dbReference>
<dbReference type="Proteomes" id="UP000245207">
    <property type="component" value="Unassembled WGS sequence"/>
</dbReference>
<feature type="compositionally biased region" description="Basic and acidic residues" evidence="1">
    <location>
        <begin position="16"/>
        <end position="35"/>
    </location>
</feature>
<organism evidence="2 3">
    <name type="scientific">Artemisia annua</name>
    <name type="common">Sweet wormwood</name>
    <dbReference type="NCBI Taxonomy" id="35608"/>
    <lineage>
        <taxon>Eukaryota</taxon>
        <taxon>Viridiplantae</taxon>
        <taxon>Streptophyta</taxon>
        <taxon>Embryophyta</taxon>
        <taxon>Tracheophyta</taxon>
        <taxon>Spermatophyta</taxon>
        <taxon>Magnoliopsida</taxon>
        <taxon>eudicotyledons</taxon>
        <taxon>Gunneridae</taxon>
        <taxon>Pentapetalae</taxon>
        <taxon>asterids</taxon>
        <taxon>campanulids</taxon>
        <taxon>Asterales</taxon>
        <taxon>Asteraceae</taxon>
        <taxon>Asteroideae</taxon>
        <taxon>Anthemideae</taxon>
        <taxon>Artemisiinae</taxon>
        <taxon>Artemisia</taxon>
    </lineage>
</organism>
<protein>
    <submittedName>
        <fullName evidence="2">Reticulon</fullName>
    </submittedName>
</protein>
<dbReference type="STRING" id="35608.A0A2U1LIL2"/>
<evidence type="ECO:0000256" key="1">
    <source>
        <dbReference type="SAM" id="MobiDB-lite"/>
    </source>
</evidence>
<keyword evidence="3" id="KW-1185">Reference proteome</keyword>